<dbReference type="GO" id="GO:0003824">
    <property type="term" value="F:catalytic activity"/>
    <property type="evidence" value="ECO:0007669"/>
    <property type="project" value="InterPro"/>
</dbReference>
<dbReference type="InterPro" id="IPR051121">
    <property type="entry name" value="FAH"/>
</dbReference>
<dbReference type="InterPro" id="IPR011234">
    <property type="entry name" value="Fumarylacetoacetase-like_C"/>
</dbReference>
<dbReference type="Pfam" id="PF01557">
    <property type="entry name" value="FAA_hydrolase"/>
    <property type="match status" value="1"/>
</dbReference>
<evidence type="ECO:0000313" key="5">
    <source>
        <dbReference type="Proteomes" id="UP000236520"/>
    </source>
</evidence>
<feature type="domain" description="Fumarylacetoacetase-like C-terminal" evidence="3">
    <location>
        <begin position="91"/>
        <end position="322"/>
    </location>
</feature>
<dbReference type="GO" id="GO:0046872">
    <property type="term" value="F:metal ion binding"/>
    <property type="evidence" value="ECO:0007669"/>
    <property type="project" value="UniProtKB-KW"/>
</dbReference>
<dbReference type="GO" id="GO:0044281">
    <property type="term" value="P:small molecule metabolic process"/>
    <property type="evidence" value="ECO:0007669"/>
    <property type="project" value="UniProtKB-ARBA"/>
</dbReference>
<gene>
    <name evidence="4" type="ORF">SMF913_25468</name>
</gene>
<sequence>MTRNVAFAGPFALGTFSLAEAAPFPGLVVGDRALDLSTLGSPAGARTTRELLENWDEALTELRRLADAPRREDWLPLEELRVHPPVEPHQILQAGANYRKHVIELTLAHRLADDDRPEEVARAEAAAGVDRRAAEGEPYVFTGLHSSLAGAYDDLRLPDWSEQVDWELELCAVITKPAYRVRREEALAHVGAYTIANDVTARDAVFRDDLGRIGADWRPGKNLPGFTPLGPFLVPAEHIGAPEGLRLTLKLNGEVKQDDCAKDMIFDVAALVSYASQTTQLLPGDLLLTGSPAGNGIHWGRLLRDGDVMESTITGLGTQITRCAAERH</sequence>
<dbReference type="AlphaFoldDB" id="A0A2J7YPR2"/>
<dbReference type="PANTHER" id="PTHR42796">
    <property type="entry name" value="FUMARYLACETOACETATE HYDROLASE DOMAIN-CONTAINING PROTEIN 2A-RELATED"/>
    <property type="match status" value="1"/>
</dbReference>
<keyword evidence="5" id="KW-1185">Reference proteome</keyword>
<proteinExistence type="inferred from homology"/>
<accession>A0A2J7YPR2</accession>
<dbReference type="RefSeq" id="WP_102935925.1">
    <property type="nucleotide sequence ID" value="NZ_LJIW01000002.1"/>
</dbReference>
<evidence type="ECO:0000313" key="4">
    <source>
        <dbReference type="EMBL" id="PNG90003.1"/>
    </source>
</evidence>
<dbReference type="PANTHER" id="PTHR42796:SF4">
    <property type="entry name" value="FUMARYLACETOACETATE HYDROLASE DOMAIN-CONTAINING PROTEIN 2A"/>
    <property type="match status" value="1"/>
</dbReference>
<dbReference type="InterPro" id="IPR036663">
    <property type="entry name" value="Fumarylacetoacetase_C_sf"/>
</dbReference>
<dbReference type="Proteomes" id="UP000236520">
    <property type="component" value="Unassembled WGS sequence"/>
</dbReference>
<dbReference type="Gene3D" id="3.90.850.10">
    <property type="entry name" value="Fumarylacetoacetase-like, C-terminal domain"/>
    <property type="match status" value="1"/>
</dbReference>
<name>A0A2J7YPR2_STRMQ</name>
<protein>
    <recommendedName>
        <fullName evidence="3">Fumarylacetoacetase-like C-terminal domain-containing protein</fullName>
    </recommendedName>
</protein>
<evidence type="ECO:0000256" key="1">
    <source>
        <dbReference type="ARBA" id="ARBA00010211"/>
    </source>
</evidence>
<comment type="similarity">
    <text evidence="1">Belongs to the FAH family.</text>
</comment>
<dbReference type="EMBL" id="LJIW01000002">
    <property type="protein sequence ID" value="PNG90003.1"/>
    <property type="molecule type" value="Genomic_DNA"/>
</dbReference>
<evidence type="ECO:0000259" key="3">
    <source>
        <dbReference type="Pfam" id="PF01557"/>
    </source>
</evidence>
<evidence type="ECO:0000256" key="2">
    <source>
        <dbReference type="ARBA" id="ARBA00022723"/>
    </source>
</evidence>
<comment type="caution">
    <text evidence="4">The sequence shown here is derived from an EMBL/GenBank/DDBJ whole genome shotgun (WGS) entry which is preliminary data.</text>
</comment>
<organism evidence="4 5">
    <name type="scientific">Streptomyces malaysiensis</name>
    <dbReference type="NCBI Taxonomy" id="92644"/>
    <lineage>
        <taxon>Bacteria</taxon>
        <taxon>Bacillati</taxon>
        <taxon>Actinomycetota</taxon>
        <taxon>Actinomycetes</taxon>
        <taxon>Kitasatosporales</taxon>
        <taxon>Streptomycetaceae</taxon>
        <taxon>Streptomyces</taxon>
        <taxon>Streptomyces violaceusniger group</taxon>
    </lineage>
</organism>
<reference evidence="4 5" key="1">
    <citation type="submission" date="2015-09" db="EMBL/GenBank/DDBJ databases">
        <title>Genome sequence, genome mining and natural product profiling of a biocontrol bacterium Streptomyces malaysiensis F913.</title>
        <authorList>
            <person name="Xu Y."/>
            <person name="Wei J."/>
            <person name="Xie J."/>
            <person name="Li T."/>
            <person name="Zhou Z."/>
        </authorList>
    </citation>
    <scope>NUCLEOTIDE SEQUENCE [LARGE SCALE GENOMIC DNA]</scope>
    <source>
        <strain evidence="4 5">F913</strain>
    </source>
</reference>
<keyword evidence="2" id="KW-0479">Metal-binding</keyword>
<dbReference type="SUPFAM" id="SSF56529">
    <property type="entry name" value="FAH"/>
    <property type="match status" value="1"/>
</dbReference>